<comment type="caution">
    <text evidence="2">The sequence shown here is derived from an EMBL/GenBank/DDBJ whole genome shotgun (WGS) entry which is preliminary data.</text>
</comment>
<feature type="region of interest" description="Disordered" evidence="1">
    <location>
        <begin position="379"/>
        <end position="404"/>
    </location>
</feature>
<keyword evidence="3" id="KW-1185">Reference proteome</keyword>
<dbReference type="AlphaFoldDB" id="A0A8H4RDU1"/>
<reference evidence="2 3" key="1">
    <citation type="submission" date="2020-03" db="EMBL/GenBank/DDBJ databases">
        <title>Draft Genome Sequence of Cudoniella acicularis.</title>
        <authorList>
            <person name="Buettner E."/>
            <person name="Kellner H."/>
        </authorList>
    </citation>
    <scope>NUCLEOTIDE SEQUENCE [LARGE SCALE GENOMIC DNA]</scope>
    <source>
        <strain evidence="2 3">DSM 108380</strain>
    </source>
</reference>
<sequence>MQSKIPLLARYRLITDTSLPVEFFREPLLIQNTTSVDLLEELEFMRQLKSEVCLDNIKDIYVRLNAMRQADESISDKIRERFETSGLIWIQSEINCWKSPSFCLWSSKAQITDRHTVSGQYGQGEHKKALKGFFVDCLNVAEPTLDMLAEELQLQARPLAGIVLSDDSGWKNKDHYASDQFDVSQWVWTDGSLRLESTTGEFSIRGRENYWEAFNKRVPMLDLTLEEVHDLEPFLRWMDLESRYLSNRVTERPEFSGTLEECSKKLTKDLRFRATALFRYAVHFKSPRSRGKDSSLFPLLSRAKVYQTSGISTFLDPPQIANSKETIVTVLNSTSKLHIEQKSLVGLEIDSTSSSEESDDEGGSQTSIDSFAATASSSHSSALSDDSTSTFSSSPSPNTGTVPRSLAQLPEAITVHPHLPRVLPSVVHGDSVLRATLESQGEYVKLLGRIREAAREENIPTRGLFDMSSLTNAIEDESPSDSPHTTTAFGTRTVNQLKHDMKIGAAGLRASLIPPPFPSGRKLNMNPRNWPSSIRDYVRVHPNCAADFPEVEKPVRRGQTDIIFDDEDGDFTQYLIDKLYLGPERYRGAKPKYFIEVKTMLKKCDTRFYMSKSQYGQVSLPEYAFQWFAETNIYLLQMHDIAAKQDDVVQDVYLIFRVFHLDTQNIGLRIYSDPGELDFAEESYTVTPKVALR</sequence>
<evidence type="ECO:0000313" key="3">
    <source>
        <dbReference type="Proteomes" id="UP000566819"/>
    </source>
</evidence>
<name>A0A8H4RDU1_9HELO</name>
<protein>
    <recommendedName>
        <fullName evidence="4">Protein NO VEIN C-terminal domain-containing protein</fullName>
    </recommendedName>
</protein>
<gene>
    <name evidence="2" type="ORF">G7Y89_g11830</name>
</gene>
<feature type="compositionally biased region" description="Low complexity" evidence="1">
    <location>
        <begin position="379"/>
        <end position="396"/>
    </location>
</feature>
<evidence type="ECO:0000256" key="1">
    <source>
        <dbReference type="SAM" id="MobiDB-lite"/>
    </source>
</evidence>
<evidence type="ECO:0000313" key="2">
    <source>
        <dbReference type="EMBL" id="KAF4626332.1"/>
    </source>
</evidence>
<dbReference type="OrthoDB" id="1262810at2759"/>
<dbReference type="Proteomes" id="UP000566819">
    <property type="component" value="Unassembled WGS sequence"/>
</dbReference>
<evidence type="ECO:0008006" key="4">
    <source>
        <dbReference type="Google" id="ProtNLM"/>
    </source>
</evidence>
<organism evidence="2 3">
    <name type="scientific">Cudoniella acicularis</name>
    <dbReference type="NCBI Taxonomy" id="354080"/>
    <lineage>
        <taxon>Eukaryota</taxon>
        <taxon>Fungi</taxon>
        <taxon>Dikarya</taxon>
        <taxon>Ascomycota</taxon>
        <taxon>Pezizomycotina</taxon>
        <taxon>Leotiomycetes</taxon>
        <taxon>Helotiales</taxon>
        <taxon>Tricladiaceae</taxon>
        <taxon>Cudoniella</taxon>
    </lineage>
</organism>
<proteinExistence type="predicted"/>
<feature type="region of interest" description="Disordered" evidence="1">
    <location>
        <begin position="348"/>
        <end position="367"/>
    </location>
</feature>
<dbReference type="EMBL" id="JAAMPI010001174">
    <property type="protein sequence ID" value="KAF4626332.1"/>
    <property type="molecule type" value="Genomic_DNA"/>
</dbReference>
<accession>A0A8H4RDU1</accession>